<comment type="caution">
    <text evidence="4">The sequence shown here is derived from an EMBL/GenBank/DDBJ whole genome shotgun (WGS) entry which is preliminary data.</text>
</comment>
<feature type="domain" description="SMP-30/Gluconolactonase/LRE-like region" evidence="3">
    <location>
        <begin position="96"/>
        <end position="253"/>
    </location>
</feature>
<feature type="chain" id="PRO_5046833014" evidence="2">
    <location>
        <begin position="28"/>
        <end position="291"/>
    </location>
</feature>
<feature type="signal peptide" evidence="2">
    <location>
        <begin position="1"/>
        <end position="27"/>
    </location>
</feature>
<name>A0ABW3F470_9PROT</name>
<dbReference type="Proteomes" id="UP001597128">
    <property type="component" value="Unassembled WGS sequence"/>
</dbReference>
<gene>
    <name evidence="4" type="ORF">ACFQ1Z_06750</name>
</gene>
<evidence type="ECO:0000313" key="5">
    <source>
        <dbReference type="Proteomes" id="UP001597128"/>
    </source>
</evidence>
<dbReference type="Pfam" id="PF08450">
    <property type="entry name" value="SGL"/>
    <property type="match status" value="1"/>
</dbReference>
<dbReference type="Gene3D" id="2.120.10.30">
    <property type="entry name" value="TolB, C-terminal domain"/>
    <property type="match status" value="1"/>
</dbReference>
<organism evidence="4 5">
    <name type="scientific">Methylophilus luteus</name>
    <dbReference type="NCBI Taxonomy" id="640108"/>
    <lineage>
        <taxon>Bacteria</taxon>
        <taxon>Pseudomonadati</taxon>
        <taxon>Pseudomonadota</taxon>
        <taxon>Betaproteobacteria</taxon>
        <taxon>Nitrosomonadales</taxon>
        <taxon>Methylophilaceae</taxon>
        <taxon>Methylophilus</taxon>
    </lineage>
</organism>
<reference evidence="5" key="1">
    <citation type="journal article" date="2019" name="Int. J. Syst. Evol. Microbiol.">
        <title>The Global Catalogue of Microorganisms (GCM) 10K type strain sequencing project: providing services to taxonomists for standard genome sequencing and annotation.</title>
        <authorList>
            <consortium name="The Broad Institute Genomics Platform"/>
            <consortium name="The Broad Institute Genome Sequencing Center for Infectious Disease"/>
            <person name="Wu L."/>
            <person name="Ma J."/>
        </authorList>
    </citation>
    <scope>NUCLEOTIDE SEQUENCE [LARGE SCALE GENOMIC DNA]</scope>
    <source>
        <strain evidence="5">CCUG 58412</strain>
    </source>
</reference>
<dbReference type="InterPro" id="IPR011042">
    <property type="entry name" value="6-blade_b-propeller_TolB-like"/>
</dbReference>
<evidence type="ECO:0000256" key="2">
    <source>
        <dbReference type="SAM" id="SignalP"/>
    </source>
</evidence>
<dbReference type="EMBL" id="JBHTKB010000001">
    <property type="protein sequence ID" value="MFD0913239.1"/>
    <property type="molecule type" value="Genomic_DNA"/>
</dbReference>
<evidence type="ECO:0000313" key="4">
    <source>
        <dbReference type="EMBL" id="MFD0913239.1"/>
    </source>
</evidence>
<dbReference type="PANTHER" id="PTHR47572:SF4">
    <property type="entry name" value="LACTONASE DRP35"/>
    <property type="match status" value="1"/>
</dbReference>
<dbReference type="RefSeq" id="WP_379056532.1">
    <property type="nucleotide sequence ID" value="NZ_JBHTKB010000001.1"/>
</dbReference>
<dbReference type="InterPro" id="IPR013658">
    <property type="entry name" value="SGL"/>
</dbReference>
<proteinExistence type="predicted"/>
<keyword evidence="1" id="KW-0378">Hydrolase</keyword>
<accession>A0ABW3F470</accession>
<sequence>MSSAYRKPLICSVFIAALFSMSSHGQAHGVEPFKGLLTPESVIQAADGKVYVSEINEFGKDGDGQIRVIDHGKASVLVQGLDDPKGLAIIGTDLFVADKNRIWKLPLNQAQPKAEVYIAASDFPQVPQFLNDLAADANGNLYVSDSGDIMGSGKGGAVYKITPQRKLSLLIDGKADPRVLAPNGLLADAKGEQLLIVDFTSGVLYNYEVASKRLQEVASGFGGADGIVKQANGTIYVSDWKNGKIYRVENNKAVLLKDGYQSAADIALSQDDHHLLVPDMKAGVLDVIRLK</sequence>
<dbReference type="SUPFAM" id="SSF63829">
    <property type="entry name" value="Calcium-dependent phosphotriesterase"/>
    <property type="match status" value="1"/>
</dbReference>
<dbReference type="PANTHER" id="PTHR47572">
    <property type="entry name" value="LIPOPROTEIN-RELATED"/>
    <property type="match status" value="1"/>
</dbReference>
<evidence type="ECO:0000259" key="3">
    <source>
        <dbReference type="Pfam" id="PF08450"/>
    </source>
</evidence>
<keyword evidence="2" id="KW-0732">Signal</keyword>
<evidence type="ECO:0000256" key="1">
    <source>
        <dbReference type="ARBA" id="ARBA00022801"/>
    </source>
</evidence>
<keyword evidence="5" id="KW-1185">Reference proteome</keyword>
<protein>
    <submittedName>
        <fullName evidence="4">SMP-30/gluconolactonase/LRE family protein</fullName>
    </submittedName>
</protein>
<dbReference type="InterPro" id="IPR051262">
    <property type="entry name" value="SMP-30/CGR1_Lactonase"/>
</dbReference>